<feature type="transmembrane region" description="Helical" evidence="1">
    <location>
        <begin position="298"/>
        <end position="318"/>
    </location>
</feature>
<reference evidence="3 4" key="1">
    <citation type="journal article" date="2012" name="Stand. Genomic Sci.">
        <title>Complete genome sequence of Terriglobus saanensis type strain SP1PR4(T), an Acidobacteria from tundra soil.</title>
        <authorList>
            <person name="Rawat S.R."/>
            <person name="Mannisto M.K."/>
            <person name="Starovoytov V."/>
            <person name="Goodwin L."/>
            <person name="Nolan M."/>
            <person name="Hauser L."/>
            <person name="Land M."/>
            <person name="Davenport K.W."/>
            <person name="Woyke T."/>
            <person name="Haggblom M.M."/>
        </authorList>
    </citation>
    <scope>NUCLEOTIDE SEQUENCE</scope>
    <source>
        <strain evidence="4">ATCC BAA-1853 / DSM 23119 / SP1PR4</strain>
    </source>
</reference>
<dbReference type="GO" id="GO:0000271">
    <property type="term" value="P:polysaccharide biosynthetic process"/>
    <property type="evidence" value="ECO:0007669"/>
    <property type="project" value="TreeGrafter"/>
</dbReference>
<dbReference type="GO" id="GO:0016747">
    <property type="term" value="F:acyltransferase activity, transferring groups other than amino-acyl groups"/>
    <property type="evidence" value="ECO:0007669"/>
    <property type="project" value="InterPro"/>
</dbReference>
<feature type="transmembrane region" description="Helical" evidence="1">
    <location>
        <begin position="50"/>
        <end position="68"/>
    </location>
</feature>
<evidence type="ECO:0000259" key="2">
    <source>
        <dbReference type="Pfam" id="PF01757"/>
    </source>
</evidence>
<dbReference type="InterPro" id="IPR050879">
    <property type="entry name" value="Acyltransferase_3"/>
</dbReference>
<dbReference type="PANTHER" id="PTHR23028">
    <property type="entry name" value="ACETYLTRANSFERASE"/>
    <property type="match status" value="1"/>
</dbReference>
<dbReference type="GO" id="GO:0016020">
    <property type="term" value="C:membrane"/>
    <property type="evidence" value="ECO:0007669"/>
    <property type="project" value="TreeGrafter"/>
</dbReference>
<gene>
    <name evidence="3" type="ordered locus">AciPR4_1849</name>
</gene>
<dbReference type="Proteomes" id="UP000006844">
    <property type="component" value="Chromosome"/>
</dbReference>
<feature type="transmembrane region" description="Helical" evidence="1">
    <location>
        <begin position="134"/>
        <end position="155"/>
    </location>
</feature>
<feature type="transmembrane region" description="Helical" evidence="1">
    <location>
        <begin position="162"/>
        <end position="180"/>
    </location>
</feature>
<name>E8V5P6_TERSS</name>
<protein>
    <submittedName>
        <fullName evidence="3">Acyltransferase 3</fullName>
    </submittedName>
</protein>
<dbReference type="KEGG" id="tsa:AciPR4_1849"/>
<dbReference type="AlphaFoldDB" id="E8V5P6"/>
<evidence type="ECO:0000256" key="1">
    <source>
        <dbReference type="SAM" id="Phobius"/>
    </source>
</evidence>
<keyword evidence="3" id="KW-0808">Transferase</keyword>
<evidence type="ECO:0000313" key="3">
    <source>
        <dbReference type="EMBL" id="ADV82655.1"/>
    </source>
</evidence>
<feature type="domain" description="Acyltransferase 3" evidence="2">
    <location>
        <begin position="13"/>
        <end position="316"/>
    </location>
</feature>
<keyword evidence="1" id="KW-0472">Membrane</keyword>
<keyword evidence="1" id="KW-1133">Transmembrane helix</keyword>
<dbReference type="STRING" id="401053.AciPR4_1849"/>
<dbReference type="OrthoDB" id="290051at2"/>
<dbReference type="RefSeq" id="WP_013568388.1">
    <property type="nucleotide sequence ID" value="NC_014963.1"/>
</dbReference>
<evidence type="ECO:0000313" key="4">
    <source>
        <dbReference type="Proteomes" id="UP000006844"/>
    </source>
</evidence>
<feature type="transmembrane region" description="Helical" evidence="1">
    <location>
        <begin position="209"/>
        <end position="231"/>
    </location>
</feature>
<keyword evidence="3" id="KW-0012">Acyltransferase</keyword>
<sequence length="340" mass="38093">MASSPRPAPLRTLQVLRGIAVMLVVVHHFSDVMAPFTPGHKVWDNGASGVDLFFVISGFIIPLSIDSSRSGFAATARFFQRRLERIVPLYWLVTTRTFLSMLYFGVPFTFLHIAGSYLFLPTRGRFGEYLPIVSVGWTLTYEMAFYLLIALVILWTGRVMEIVLPLVVLIGLVGITVPLPSVHMDLSLYLEFGLGMVAAIWYTRSKMRLPAVVAAFLLLASLTLEITAPFYTLRVVQWGILSFLILISALSLEGVIGSRLPRWSLLLGDASYSIYLVHEYGITIIRHLMLAKRLSPTMGLLLGCLMGLSFGLACYWLIELPILNFFKTRRLQLRKSIPTS</sequence>
<organism evidence="3 4">
    <name type="scientific">Terriglobus saanensis (strain ATCC BAA-1853 / DSM 23119 / SP1PR4)</name>
    <dbReference type="NCBI Taxonomy" id="401053"/>
    <lineage>
        <taxon>Bacteria</taxon>
        <taxon>Pseudomonadati</taxon>
        <taxon>Acidobacteriota</taxon>
        <taxon>Terriglobia</taxon>
        <taxon>Terriglobales</taxon>
        <taxon>Acidobacteriaceae</taxon>
        <taxon>Terriglobus</taxon>
    </lineage>
</organism>
<keyword evidence="1" id="KW-0812">Transmembrane</keyword>
<proteinExistence type="predicted"/>
<keyword evidence="4" id="KW-1185">Reference proteome</keyword>
<feature type="transmembrane region" description="Helical" evidence="1">
    <location>
        <begin position="12"/>
        <end position="30"/>
    </location>
</feature>
<dbReference type="InterPro" id="IPR002656">
    <property type="entry name" value="Acyl_transf_3_dom"/>
</dbReference>
<accession>E8V5P6</accession>
<feature type="transmembrane region" description="Helical" evidence="1">
    <location>
        <begin position="89"/>
        <end position="114"/>
    </location>
</feature>
<dbReference type="Pfam" id="PF01757">
    <property type="entry name" value="Acyl_transf_3"/>
    <property type="match status" value="1"/>
</dbReference>
<dbReference type="HOGENOM" id="CLU_005679_2_0_0"/>
<dbReference type="PANTHER" id="PTHR23028:SF131">
    <property type="entry name" value="BLR2367 PROTEIN"/>
    <property type="match status" value="1"/>
</dbReference>
<dbReference type="eggNOG" id="COG1835">
    <property type="taxonomic scope" value="Bacteria"/>
</dbReference>
<feature type="transmembrane region" description="Helical" evidence="1">
    <location>
        <begin position="237"/>
        <end position="256"/>
    </location>
</feature>
<dbReference type="EMBL" id="CP002467">
    <property type="protein sequence ID" value="ADV82655.1"/>
    <property type="molecule type" value="Genomic_DNA"/>
</dbReference>